<dbReference type="Pfam" id="PF04773">
    <property type="entry name" value="FecR"/>
    <property type="match status" value="1"/>
</dbReference>
<evidence type="ECO:0000313" key="3">
    <source>
        <dbReference type="Proteomes" id="UP000192042"/>
    </source>
</evidence>
<keyword evidence="3" id="KW-1185">Reference proteome</keyword>
<protein>
    <recommendedName>
        <fullName evidence="1">FecR protein domain-containing protein</fullName>
    </recommendedName>
</protein>
<dbReference type="PANTHER" id="PTHR38731">
    <property type="entry name" value="LIPL45-RELATED LIPOPROTEIN-RELATED"/>
    <property type="match status" value="1"/>
</dbReference>
<proteinExistence type="predicted"/>
<organism evidence="2 3">
    <name type="scientific">Nitrospira japonica</name>
    <dbReference type="NCBI Taxonomy" id="1325564"/>
    <lineage>
        <taxon>Bacteria</taxon>
        <taxon>Pseudomonadati</taxon>
        <taxon>Nitrospirota</taxon>
        <taxon>Nitrospiria</taxon>
        <taxon>Nitrospirales</taxon>
        <taxon>Nitrospiraceae</taxon>
        <taxon>Nitrospira</taxon>
    </lineage>
</organism>
<dbReference type="AlphaFoldDB" id="A0A1W1I9S6"/>
<dbReference type="PANTHER" id="PTHR38731:SF1">
    <property type="entry name" value="FECR PROTEIN DOMAIN-CONTAINING PROTEIN"/>
    <property type="match status" value="1"/>
</dbReference>
<reference evidence="2 3" key="1">
    <citation type="submission" date="2017-03" db="EMBL/GenBank/DDBJ databases">
        <authorList>
            <person name="Afonso C.L."/>
            <person name="Miller P.J."/>
            <person name="Scott M.A."/>
            <person name="Spackman E."/>
            <person name="Goraichik I."/>
            <person name="Dimitrov K.M."/>
            <person name="Suarez D.L."/>
            <person name="Swayne D.E."/>
        </authorList>
    </citation>
    <scope>NUCLEOTIDE SEQUENCE [LARGE SCALE GENOMIC DNA]</scope>
    <source>
        <strain evidence="2">Genome sequencing of Nitrospira japonica strain NJ11</strain>
    </source>
</reference>
<dbReference type="EMBL" id="LT828648">
    <property type="protein sequence ID" value="SLM49798.1"/>
    <property type="molecule type" value="Genomic_DNA"/>
</dbReference>
<sequence length="374" mass="39334">MAVAASRWAGSGFLRCPFHVSWRTLAAIIVCTWSLAISGQVFGGESAPAILGVLAGEVTIIPPEGGDAKPVSNGMTVAVGTRVQTGKKSTALVTFLDGSTLTVQPESDVAIKQADIGKTRARVTVGVNVGTVWARIVKLVDPESSFSLQSNTATATVHDGLIGSRQEPDNTFTCWTRAGDLWVLEPTGRVRAILKPGQMETVKAGAPANPQAFFSNHSALRIETPVSVLPVILMPDRARMAGFTDPDTDVNQVFGSYTGLDGEGHRVVEVPAGVPGPFTLILQGEQDGPFLIRIGALYKGVPVDQHQVSGTLQRGARLAAQLTPQLEGMTNDAKTAKVSGVMIGPLESTNMQLPGKVRVSENPSTHPAPAAHRP</sequence>
<evidence type="ECO:0000313" key="2">
    <source>
        <dbReference type="EMBL" id="SLM49798.1"/>
    </source>
</evidence>
<dbReference type="Proteomes" id="UP000192042">
    <property type="component" value="Chromosome I"/>
</dbReference>
<dbReference type="RefSeq" id="WP_080887970.1">
    <property type="nucleotide sequence ID" value="NZ_LT828648.1"/>
</dbReference>
<dbReference type="InterPro" id="IPR006860">
    <property type="entry name" value="FecR"/>
</dbReference>
<feature type="domain" description="FecR protein" evidence="1">
    <location>
        <begin position="82"/>
        <end position="169"/>
    </location>
</feature>
<evidence type="ECO:0000259" key="1">
    <source>
        <dbReference type="Pfam" id="PF04773"/>
    </source>
</evidence>
<name>A0A1W1I9S6_9BACT</name>
<gene>
    <name evidence="2" type="ORF">NSJP_3631</name>
</gene>
<dbReference type="KEGG" id="nja:NSJP_3631"/>
<accession>A0A1W1I9S6</accession>